<evidence type="ECO:0000313" key="2">
    <source>
        <dbReference type="EMBL" id="CAG5134421.1"/>
    </source>
</evidence>
<comment type="similarity">
    <text evidence="1">Belongs to the glutaredoxin family.</text>
</comment>
<keyword evidence="3" id="KW-1185">Reference proteome</keyword>
<keyword evidence="1" id="KW-0813">Transport</keyword>
<dbReference type="InterPro" id="IPR052565">
    <property type="entry name" value="Glutaredoxin-like_YDR286C"/>
</dbReference>
<dbReference type="EMBL" id="CAJHNH020007157">
    <property type="protein sequence ID" value="CAG5134421.1"/>
    <property type="molecule type" value="Genomic_DNA"/>
</dbReference>
<dbReference type="Gene3D" id="3.40.30.10">
    <property type="entry name" value="Glutaredoxin"/>
    <property type="match status" value="1"/>
</dbReference>
<evidence type="ECO:0000313" key="3">
    <source>
        <dbReference type="Proteomes" id="UP000678393"/>
    </source>
</evidence>
<gene>
    <name evidence="2" type="ORF">CUNI_LOCUS19979</name>
</gene>
<dbReference type="AlphaFoldDB" id="A0A8S4A7Z5"/>
<dbReference type="OrthoDB" id="429967at2759"/>
<dbReference type="InterPro" id="IPR036249">
    <property type="entry name" value="Thioredoxin-like_sf"/>
</dbReference>
<evidence type="ECO:0000256" key="1">
    <source>
        <dbReference type="RuleBase" id="RU363082"/>
    </source>
</evidence>
<dbReference type="PANTHER" id="PTHR33558">
    <property type="entry name" value="GLUTAREDOXIN-LIKE PROTEIN C5ORF63 HOMOLOG"/>
    <property type="match status" value="1"/>
</dbReference>
<dbReference type="Proteomes" id="UP000678393">
    <property type="component" value="Unassembled WGS sequence"/>
</dbReference>
<protein>
    <recommendedName>
        <fullName evidence="1">Glutaredoxin-like protein</fullName>
    </recommendedName>
</protein>
<name>A0A8S4A7Z5_9EUPU</name>
<accession>A0A8S4A7Z5</accession>
<keyword evidence="1" id="KW-0249">Electron transport</keyword>
<sequence>MSTNNKLLKIVTVMSTRTINSVIYNRLRCSFSSFTQLYPIEAVLQTHADYHYFTRLGGRSHNRQLCSTTSSRKLPVLTLYTKQPCPLCDEALHHLEPFLDQVVLEKVDITSPENRAWWKLYRYEIPVFHLNGRFLMKHKADLDIFKTALSDFHKKNITS</sequence>
<dbReference type="Pfam" id="PF05768">
    <property type="entry name" value="Glrx-like"/>
    <property type="match status" value="1"/>
</dbReference>
<proteinExistence type="inferred from homology"/>
<dbReference type="PANTHER" id="PTHR33558:SF1">
    <property type="entry name" value="GLUTAREDOXIN-LIKE PROTEIN C5ORF63 HOMOLOG"/>
    <property type="match status" value="1"/>
</dbReference>
<comment type="caution">
    <text evidence="2">The sequence shown here is derived from an EMBL/GenBank/DDBJ whole genome shotgun (WGS) entry which is preliminary data.</text>
</comment>
<dbReference type="SUPFAM" id="SSF52833">
    <property type="entry name" value="Thioredoxin-like"/>
    <property type="match status" value="1"/>
</dbReference>
<dbReference type="InterPro" id="IPR008554">
    <property type="entry name" value="Glutaredoxin-like"/>
</dbReference>
<organism evidence="2 3">
    <name type="scientific">Candidula unifasciata</name>
    <dbReference type="NCBI Taxonomy" id="100452"/>
    <lineage>
        <taxon>Eukaryota</taxon>
        <taxon>Metazoa</taxon>
        <taxon>Spiralia</taxon>
        <taxon>Lophotrochozoa</taxon>
        <taxon>Mollusca</taxon>
        <taxon>Gastropoda</taxon>
        <taxon>Heterobranchia</taxon>
        <taxon>Euthyneura</taxon>
        <taxon>Panpulmonata</taxon>
        <taxon>Eupulmonata</taxon>
        <taxon>Stylommatophora</taxon>
        <taxon>Helicina</taxon>
        <taxon>Helicoidea</taxon>
        <taxon>Geomitridae</taxon>
        <taxon>Candidula</taxon>
    </lineage>
</organism>
<reference evidence="2" key="1">
    <citation type="submission" date="2021-04" db="EMBL/GenBank/DDBJ databases">
        <authorList>
            <consortium name="Molecular Ecology Group"/>
        </authorList>
    </citation>
    <scope>NUCLEOTIDE SEQUENCE</scope>
</reference>